<dbReference type="PANTHER" id="PTHR31677">
    <property type="entry name" value="AP2 DOMAIN CLASS TRANSCRIPTION FACTOR"/>
    <property type="match status" value="1"/>
</dbReference>
<evidence type="ECO:0000256" key="5">
    <source>
        <dbReference type="ARBA" id="ARBA00023163"/>
    </source>
</evidence>
<feature type="region of interest" description="Disordered" evidence="7">
    <location>
        <begin position="189"/>
        <end position="216"/>
    </location>
</feature>
<dbReference type="Pfam" id="PF00847">
    <property type="entry name" value="AP2"/>
    <property type="match status" value="1"/>
</dbReference>
<dbReference type="GO" id="GO:0003700">
    <property type="term" value="F:DNA-binding transcription factor activity"/>
    <property type="evidence" value="ECO:0007669"/>
    <property type="project" value="InterPro"/>
</dbReference>
<dbReference type="PRINTS" id="PR00367">
    <property type="entry name" value="ETHRSPELEMNT"/>
</dbReference>
<reference evidence="9" key="1">
    <citation type="submission" date="2018-05" db="EMBL/GenBank/DDBJ databases">
        <title>Full-length coding sequences of AP2/ERF genes and FaMYB98 from 'Yuexin' strawberry (Fragaria x ananassa).</title>
        <authorList>
            <person name="Zhang Y."/>
            <person name="Yin X."/>
            <person name="Xiao Y."/>
            <person name="Chen K."/>
        </authorList>
    </citation>
    <scope>NUCLEOTIDE SEQUENCE</scope>
</reference>
<evidence type="ECO:0000256" key="7">
    <source>
        <dbReference type="SAM" id="MobiDB-lite"/>
    </source>
</evidence>
<dbReference type="GO" id="GO:0005634">
    <property type="term" value="C:nucleus"/>
    <property type="evidence" value="ECO:0007669"/>
    <property type="project" value="UniProtKB-SubCell"/>
</dbReference>
<dbReference type="CDD" id="cd00018">
    <property type="entry name" value="AP2"/>
    <property type="match status" value="1"/>
</dbReference>
<proteinExistence type="evidence at transcript level"/>
<feature type="compositionally biased region" description="Low complexity" evidence="7">
    <location>
        <begin position="189"/>
        <end position="203"/>
    </location>
</feature>
<evidence type="ECO:0000256" key="3">
    <source>
        <dbReference type="ARBA" id="ARBA00023015"/>
    </source>
</evidence>
<dbReference type="InterPro" id="IPR016177">
    <property type="entry name" value="DNA-bd_dom_sf"/>
</dbReference>
<dbReference type="GO" id="GO:0009873">
    <property type="term" value="P:ethylene-activated signaling pathway"/>
    <property type="evidence" value="ECO:0007669"/>
    <property type="project" value="UniProtKB-KW"/>
</dbReference>
<dbReference type="SMART" id="SM00380">
    <property type="entry name" value="AP2"/>
    <property type="match status" value="1"/>
</dbReference>
<dbReference type="InterPro" id="IPR001471">
    <property type="entry name" value="AP2/ERF_dom"/>
</dbReference>
<keyword evidence="3" id="KW-0805">Transcription regulation</keyword>
<keyword evidence="6" id="KW-0539">Nucleus</keyword>
<name>A0A3S8T936_FRAAN</name>
<evidence type="ECO:0000256" key="4">
    <source>
        <dbReference type="ARBA" id="ARBA00023125"/>
    </source>
</evidence>
<feature type="domain" description="AP2/ERF" evidence="8">
    <location>
        <begin position="48"/>
        <end position="105"/>
    </location>
</feature>
<evidence type="ECO:0000256" key="2">
    <source>
        <dbReference type="ARBA" id="ARBA00022745"/>
    </source>
</evidence>
<accession>A0A3S8T936</accession>
<keyword evidence="4" id="KW-0238">DNA-binding</keyword>
<evidence type="ECO:0000256" key="6">
    <source>
        <dbReference type="ARBA" id="ARBA00023242"/>
    </source>
</evidence>
<organism evidence="9">
    <name type="scientific">Fragaria ananassa</name>
    <name type="common">Strawberry</name>
    <name type="synonym">Fragaria chiloensis x Fragaria virginiana</name>
    <dbReference type="NCBI Taxonomy" id="3747"/>
    <lineage>
        <taxon>Eukaryota</taxon>
        <taxon>Viridiplantae</taxon>
        <taxon>Streptophyta</taxon>
        <taxon>Embryophyta</taxon>
        <taxon>Tracheophyta</taxon>
        <taxon>Spermatophyta</taxon>
        <taxon>Magnoliopsida</taxon>
        <taxon>eudicotyledons</taxon>
        <taxon>Gunneridae</taxon>
        <taxon>Pentapetalae</taxon>
        <taxon>rosids</taxon>
        <taxon>fabids</taxon>
        <taxon>Rosales</taxon>
        <taxon>Rosaceae</taxon>
        <taxon>Rosoideae</taxon>
        <taxon>Potentilleae</taxon>
        <taxon>Fragariinae</taxon>
        <taxon>Fragaria</taxon>
    </lineage>
</organism>
<dbReference type="InterPro" id="IPR036955">
    <property type="entry name" value="AP2/ERF_dom_sf"/>
</dbReference>
<dbReference type="AlphaFoldDB" id="A0A3S8T936"/>
<dbReference type="PROSITE" id="PS51032">
    <property type="entry name" value="AP2_ERF"/>
    <property type="match status" value="1"/>
</dbReference>
<dbReference type="GO" id="GO:0003677">
    <property type="term" value="F:DNA binding"/>
    <property type="evidence" value="ECO:0007669"/>
    <property type="project" value="UniProtKB-KW"/>
</dbReference>
<sequence length="420" mass="46519">MEEAFRKLNGFTPMSQPDAPISIPSKKSTPTNKRSLKEATAGSASTLRYRGVRRRPWGRYAAEIRDPHSKERRWLGTFDTAEEAACAYDCAARAMRGVKARTNFVYPATTQDHLVPAFTFHHQNQSQPSVKYHSTARGYGQIVPNWPLFATYPHDFSGNSDRSCTTANSANSTTASLNMLFLRNFINNNSIPSQNQNPSSVASPNPPPHSQAQSFSQNRFQYTHGSSPNFSASGCNSFVNNNTNTSGTTTSHGNSSSSIMMNGTSISCATLRETPTKATVTSTGFVDSDFLPIESSDSGLLEEVIHQFFPKPFSKESNPRKSMESFPATSFDLRVQQPSLDVKELQQPHVCSGEFDYQQQQQHLGDFNGVLEVAEQTLPLYNDLPVNFLMNSADHSMVAMDHSLFQQYYCPEFLGSLQNA</sequence>
<evidence type="ECO:0000256" key="1">
    <source>
        <dbReference type="ARBA" id="ARBA00004123"/>
    </source>
</evidence>
<dbReference type="EMBL" id="MH332967">
    <property type="protein sequence ID" value="AZL19467.1"/>
    <property type="molecule type" value="mRNA"/>
</dbReference>
<dbReference type="Gene3D" id="3.30.730.10">
    <property type="entry name" value="AP2/ERF domain"/>
    <property type="match status" value="1"/>
</dbReference>
<keyword evidence="5" id="KW-0804">Transcription</keyword>
<comment type="subcellular location">
    <subcellularLocation>
        <location evidence="1">Nucleus</location>
    </subcellularLocation>
</comment>
<protein>
    <submittedName>
        <fullName evidence="9">Transcription factor ERF65</fullName>
    </submittedName>
</protein>
<evidence type="ECO:0000313" key="9">
    <source>
        <dbReference type="EMBL" id="AZL19467.1"/>
    </source>
</evidence>
<feature type="region of interest" description="Disordered" evidence="7">
    <location>
        <begin position="6"/>
        <end position="47"/>
    </location>
</feature>
<dbReference type="SUPFAM" id="SSF54171">
    <property type="entry name" value="DNA-binding domain"/>
    <property type="match status" value="1"/>
</dbReference>
<dbReference type="FunFam" id="3.30.730.10:FF:000001">
    <property type="entry name" value="Ethylene-responsive transcription factor 2"/>
    <property type="match status" value="1"/>
</dbReference>
<evidence type="ECO:0000259" key="8">
    <source>
        <dbReference type="PROSITE" id="PS51032"/>
    </source>
</evidence>
<dbReference type="PANTHER" id="PTHR31677:SF146">
    <property type="entry name" value="ETHYLENE-RESPONSIVE TRANSCRIPTION FACTOR ESR2"/>
    <property type="match status" value="1"/>
</dbReference>
<keyword evidence="2" id="KW-0936">Ethylene signaling pathway</keyword>